<comment type="caution">
    <text evidence="1">The sequence shown here is derived from an EMBL/GenBank/DDBJ whole genome shotgun (WGS) entry which is preliminary data.</text>
</comment>
<gene>
    <name evidence="1" type="primary">EVAR_3879_1</name>
    <name evidence="1" type="ORF">TNCV_3877741</name>
</gene>
<keyword evidence="2" id="KW-1185">Reference proteome</keyword>
<dbReference type="PANTHER" id="PTHR45786:SF74">
    <property type="entry name" value="ATP-DEPENDENT DNA HELICASE"/>
    <property type="match status" value="1"/>
</dbReference>
<evidence type="ECO:0000313" key="1">
    <source>
        <dbReference type="EMBL" id="GFY19086.1"/>
    </source>
</evidence>
<dbReference type="PANTHER" id="PTHR45786">
    <property type="entry name" value="DNA BINDING PROTEIN-LIKE"/>
    <property type="match status" value="1"/>
</dbReference>
<organism evidence="1 2">
    <name type="scientific">Trichonephila clavipes</name>
    <name type="common">Golden silk orbweaver</name>
    <name type="synonym">Nephila clavipes</name>
    <dbReference type="NCBI Taxonomy" id="2585209"/>
    <lineage>
        <taxon>Eukaryota</taxon>
        <taxon>Metazoa</taxon>
        <taxon>Ecdysozoa</taxon>
        <taxon>Arthropoda</taxon>
        <taxon>Chelicerata</taxon>
        <taxon>Arachnida</taxon>
        <taxon>Araneae</taxon>
        <taxon>Araneomorphae</taxon>
        <taxon>Entelegynae</taxon>
        <taxon>Araneoidea</taxon>
        <taxon>Nephilidae</taxon>
        <taxon>Trichonephila</taxon>
    </lineage>
</organism>
<evidence type="ECO:0000313" key="2">
    <source>
        <dbReference type="Proteomes" id="UP000887159"/>
    </source>
</evidence>
<sequence>MTSFGADNIVLMQGFYPTFTIQGQIHHTIGSLLPATNTQPKFLQVYFMCYKEAQVSRCSEYVQGVERNTVKKIQVLHDHNILVHEFKMPKDRVTSETYKVVIHPDRASTTNEIAVVVVSSERTASRDIVIQAHDCRLTRVPDKNRFYDAPARASTR</sequence>
<name>A0A8X6T352_TRICX</name>
<accession>A0A8X6T352</accession>
<dbReference type="EMBL" id="BMAU01021350">
    <property type="protein sequence ID" value="GFY19086.1"/>
    <property type="molecule type" value="Genomic_DNA"/>
</dbReference>
<dbReference type="Proteomes" id="UP000887159">
    <property type="component" value="Unassembled WGS sequence"/>
</dbReference>
<protein>
    <submittedName>
        <fullName evidence="1">Helitron_like_N domain-containing protein</fullName>
    </submittedName>
</protein>
<proteinExistence type="predicted"/>
<dbReference type="AlphaFoldDB" id="A0A8X6T352"/>
<reference evidence="1" key="1">
    <citation type="submission" date="2020-08" db="EMBL/GenBank/DDBJ databases">
        <title>Multicomponent nature underlies the extraordinary mechanical properties of spider dragline silk.</title>
        <authorList>
            <person name="Kono N."/>
            <person name="Nakamura H."/>
            <person name="Mori M."/>
            <person name="Yoshida Y."/>
            <person name="Ohtoshi R."/>
            <person name="Malay A.D."/>
            <person name="Moran D.A.P."/>
            <person name="Tomita M."/>
            <person name="Numata K."/>
            <person name="Arakawa K."/>
        </authorList>
    </citation>
    <scope>NUCLEOTIDE SEQUENCE</scope>
</reference>